<sequence>MDFVFTVNETIALSIPSNLRSKAEISWRIRSMVDSWVGSVMSWCVACGCVAGVGRGPFVWSKASEKSNCLAGLPEFLWDDRPPGISGLVAEPDSDVAEGSGSSLKAVVGRTLRGREDGWKGGEEVGRPGSHSHMVNVRFSPNGVRGAIRAPGKEKDLSPWRKGVCPLQYQCCGRTEASDFI</sequence>
<comment type="caution">
    <text evidence="1">The sequence shown here is derived from an EMBL/GenBank/DDBJ whole genome shotgun (WGS) entry which is preliminary data.</text>
</comment>
<reference evidence="1" key="1">
    <citation type="journal article" date="2022" name="bioRxiv">
        <title>Sequencing and chromosome-scale assembly of the giantPleurodeles waltlgenome.</title>
        <authorList>
            <person name="Brown T."/>
            <person name="Elewa A."/>
            <person name="Iarovenko S."/>
            <person name="Subramanian E."/>
            <person name="Araus A.J."/>
            <person name="Petzold A."/>
            <person name="Susuki M."/>
            <person name="Suzuki K.-i.T."/>
            <person name="Hayashi T."/>
            <person name="Toyoda A."/>
            <person name="Oliveira C."/>
            <person name="Osipova E."/>
            <person name="Leigh N.D."/>
            <person name="Simon A."/>
            <person name="Yun M.H."/>
        </authorList>
    </citation>
    <scope>NUCLEOTIDE SEQUENCE</scope>
    <source>
        <strain evidence="1">20211129_DDA</strain>
        <tissue evidence="1">Liver</tissue>
    </source>
</reference>
<accession>A0AAV7P3G5</accession>
<name>A0AAV7P3G5_PLEWA</name>
<dbReference type="EMBL" id="JANPWB010000011">
    <property type="protein sequence ID" value="KAJ1122156.1"/>
    <property type="molecule type" value="Genomic_DNA"/>
</dbReference>
<evidence type="ECO:0000313" key="2">
    <source>
        <dbReference type="Proteomes" id="UP001066276"/>
    </source>
</evidence>
<gene>
    <name evidence="1" type="ORF">NDU88_000660</name>
</gene>
<dbReference type="Proteomes" id="UP001066276">
    <property type="component" value="Chromosome 7"/>
</dbReference>
<evidence type="ECO:0000313" key="1">
    <source>
        <dbReference type="EMBL" id="KAJ1122156.1"/>
    </source>
</evidence>
<organism evidence="1 2">
    <name type="scientific">Pleurodeles waltl</name>
    <name type="common">Iberian ribbed newt</name>
    <dbReference type="NCBI Taxonomy" id="8319"/>
    <lineage>
        <taxon>Eukaryota</taxon>
        <taxon>Metazoa</taxon>
        <taxon>Chordata</taxon>
        <taxon>Craniata</taxon>
        <taxon>Vertebrata</taxon>
        <taxon>Euteleostomi</taxon>
        <taxon>Amphibia</taxon>
        <taxon>Batrachia</taxon>
        <taxon>Caudata</taxon>
        <taxon>Salamandroidea</taxon>
        <taxon>Salamandridae</taxon>
        <taxon>Pleurodelinae</taxon>
        <taxon>Pleurodeles</taxon>
    </lineage>
</organism>
<protein>
    <submittedName>
        <fullName evidence="1">Uncharacterized protein</fullName>
    </submittedName>
</protein>
<keyword evidence="2" id="KW-1185">Reference proteome</keyword>
<proteinExistence type="predicted"/>
<dbReference type="AlphaFoldDB" id="A0AAV7P3G5"/>